<name>A0A427YCI6_9TREE</name>
<feature type="compositionally biased region" description="Polar residues" evidence="1">
    <location>
        <begin position="585"/>
        <end position="600"/>
    </location>
</feature>
<reference evidence="2 3" key="1">
    <citation type="submission" date="2018-11" db="EMBL/GenBank/DDBJ databases">
        <title>Genome sequence of Saitozyma podzolica DSM 27192.</title>
        <authorList>
            <person name="Aliyu H."/>
            <person name="Gorte O."/>
            <person name="Ochsenreither K."/>
        </authorList>
    </citation>
    <scope>NUCLEOTIDE SEQUENCE [LARGE SCALE GENOMIC DNA]</scope>
    <source>
        <strain evidence="2 3">DSM 27192</strain>
    </source>
</reference>
<dbReference type="AlphaFoldDB" id="A0A427YCI6"/>
<feature type="region of interest" description="Disordered" evidence="1">
    <location>
        <begin position="574"/>
        <end position="602"/>
    </location>
</feature>
<dbReference type="EMBL" id="RSCD01000016">
    <property type="protein sequence ID" value="RSH88782.1"/>
    <property type="molecule type" value="Genomic_DNA"/>
</dbReference>
<evidence type="ECO:0000313" key="3">
    <source>
        <dbReference type="Proteomes" id="UP000279259"/>
    </source>
</evidence>
<feature type="region of interest" description="Disordered" evidence="1">
    <location>
        <begin position="205"/>
        <end position="252"/>
    </location>
</feature>
<feature type="region of interest" description="Disordered" evidence="1">
    <location>
        <begin position="387"/>
        <end position="406"/>
    </location>
</feature>
<dbReference type="STRING" id="1890683.A0A427YCI6"/>
<comment type="caution">
    <text evidence="2">The sequence shown here is derived from an EMBL/GenBank/DDBJ whole genome shotgun (WGS) entry which is preliminary data.</text>
</comment>
<keyword evidence="3" id="KW-1185">Reference proteome</keyword>
<evidence type="ECO:0000313" key="2">
    <source>
        <dbReference type="EMBL" id="RSH88782.1"/>
    </source>
</evidence>
<dbReference type="OrthoDB" id="3230530at2759"/>
<organism evidence="2 3">
    <name type="scientific">Saitozyma podzolica</name>
    <dbReference type="NCBI Taxonomy" id="1890683"/>
    <lineage>
        <taxon>Eukaryota</taxon>
        <taxon>Fungi</taxon>
        <taxon>Dikarya</taxon>
        <taxon>Basidiomycota</taxon>
        <taxon>Agaricomycotina</taxon>
        <taxon>Tremellomycetes</taxon>
        <taxon>Tremellales</taxon>
        <taxon>Trimorphomycetaceae</taxon>
        <taxon>Saitozyma</taxon>
    </lineage>
</organism>
<accession>A0A427YCI6</accession>
<dbReference type="Proteomes" id="UP000279259">
    <property type="component" value="Unassembled WGS sequence"/>
</dbReference>
<gene>
    <name evidence="2" type="ORF">EHS25_003010</name>
</gene>
<sequence length="626" mass="68477">MLELGLVPKQGNAGGRFFPHSGYLGVSPVIIAGTAVAKLPQLCQHLPVKAVCVVVRCYETRTGGPFGQNTENVLWEKTKRLWEPPGADEFADMGDWECPFRISIPTDAITRTHSSQWTKEWKLVWRLDVVIDHKPIPYVGHRISKAYALNLQNHRTPSLPPLSPPSPISAPGAQIHLNAPTEQGYRHPGEADGISGSLIELNPRERRESLSVESESTSPPRAPAFWRRSVSPRPPYQRLTSDPPSPEVDPSSRVVTTKVIETTCEETTPGSAGTYWCSTQLTIPNRGGKWDSGETLRSPLVSVHFDLRVKVTFRSSKRSSPKEFTCPPVPVILVATSAAERSEAQAFAALTTPSKAASVKRKHRSSRRGLYMHEGTTEISDPIVNGVHTTQRRRRTKSQTSSPVLQSVPSIASDIKPILLSADHPAQSHNISFVFPTPLLHSSPQVREDINRSDSRLPSIQSLLSPQYRPPSPPSTTASQSQAQIDYDSISILRQFQQTGRRISTSTSEEEEMQPSRSRQKVRDDGTGGLAVFERPALPSLDALGLGLPQIPEHTPGRTNRPRTAPVHSTFAMAGAVPPPLFGSRPNSSDVNGRPRTSASRFAGVIVEDEASSEGTFAFKVRNSGP</sequence>
<feature type="region of interest" description="Disordered" evidence="1">
    <location>
        <begin position="498"/>
        <end position="525"/>
    </location>
</feature>
<evidence type="ECO:0000256" key="1">
    <source>
        <dbReference type="SAM" id="MobiDB-lite"/>
    </source>
</evidence>
<proteinExistence type="predicted"/>
<protein>
    <submittedName>
        <fullName evidence="2">Uncharacterized protein</fullName>
    </submittedName>
</protein>
<feature type="region of interest" description="Disordered" evidence="1">
    <location>
        <begin position="463"/>
        <end position="482"/>
    </location>
</feature>